<keyword evidence="5" id="KW-0862">Zinc</keyword>
<dbReference type="Proteomes" id="UP000199647">
    <property type="component" value="Unassembled WGS sequence"/>
</dbReference>
<protein>
    <submittedName>
        <fullName evidence="9">Peptidase family M23</fullName>
    </submittedName>
</protein>
<keyword evidence="7" id="KW-1133">Transmembrane helix</keyword>
<dbReference type="GO" id="GO:0046872">
    <property type="term" value="F:metal ion binding"/>
    <property type="evidence" value="ECO:0007669"/>
    <property type="project" value="UniProtKB-KW"/>
</dbReference>
<dbReference type="OrthoDB" id="9805070at2"/>
<evidence type="ECO:0000256" key="6">
    <source>
        <dbReference type="ARBA" id="ARBA00023049"/>
    </source>
</evidence>
<dbReference type="Gene3D" id="2.70.70.10">
    <property type="entry name" value="Glucose Permease (Domain IIA)"/>
    <property type="match status" value="1"/>
</dbReference>
<keyword evidence="6" id="KW-0482">Metalloprotease</keyword>
<dbReference type="GO" id="GO:0004222">
    <property type="term" value="F:metalloendopeptidase activity"/>
    <property type="evidence" value="ECO:0007669"/>
    <property type="project" value="TreeGrafter"/>
</dbReference>
<dbReference type="InterPro" id="IPR016047">
    <property type="entry name" value="M23ase_b-sheet_dom"/>
</dbReference>
<dbReference type="InterPro" id="IPR050570">
    <property type="entry name" value="Cell_wall_metabolism_enzyme"/>
</dbReference>
<dbReference type="AlphaFoldDB" id="A0A1H9CXT8"/>
<evidence type="ECO:0000259" key="8">
    <source>
        <dbReference type="Pfam" id="PF01551"/>
    </source>
</evidence>
<dbReference type="EMBL" id="FOFG01000002">
    <property type="protein sequence ID" value="SEQ05951.1"/>
    <property type="molecule type" value="Genomic_DNA"/>
</dbReference>
<dbReference type="InterPro" id="IPR011055">
    <property type="entry name" value="Dup_hybrid_motif"/>
</dbReference>
<reference evidence="9 10" key="1">
    <citation type="submission" date="2016-10" db="EMBL/GenBank/DDBJ databases">
        <authorList>
            <person name="de Groot N.N."/>
        </authorList>
    </citation>
    <scope>NUCLEOTIDE SEQUENCE [LARGE SCALE GENOMIC DNA]</scope>
    <source>
        <strain evidence="9 10">A52C2</strain>
    </source>
</reference>
<feature type="transmembrane region" description="Helical" evidence="7">
    <location>
        <begin position="55"/>
        <end position="79"/>
    </location>
</feature>
<organism evidence="9 10">
    <name type="scientific">Faunimonas pinastri</name>
    <dbReference type="NCBI Taxonomy" id="1855383"/>
    <lineage>
        <taxon>Bacteria</taxon>
        <taxon>Pseudomonadati</taxon>
        <taxon>Pseudomonadota</taxon>
        <taxon>Alphaproteobacteria</taxon>
        <taxon>Hyphomicrobiales</taxon>
        <taxon>Afifellaceae</taxon>
        <taxon>Faunimonas</taxon>
    </lineage>
</organism>
<accession>A0A1H9CXT8</accession>
<name>A0A1H9CXT8_9HYPH</name>
<dbReference type="CDD" id="cd12797">
    <property type="entry name" value="M23_peptidase"/>
    <property type="match status" value="1"/>
</dbReference>
<dbReference type="GO" id="GO:0006508">
    <property type="term" value="P:proteolysis"/>
    <property type="evidence" value="ECO:0007669"/>
    <property type="project" value="UniProtKB-KW"/>
</dbReference>
<evidence type="ECO:0000313" key="10">
    <source>
        <dbReference type="Proteomes" id="UP000199647"/>
    </source>
</evidence>
<keyword evidence="7" id="KW-0812">Transmembrane</keyword>
<gene>
    <name evidence="9" type="ORF">SAMN05216548_102283</name>
</gene>
<dbReference type="PANTHER" id="PTHR21666:SF288">
    <property type="entry name" value="CELL DIVISION PROTEIN YTFB"/>
    <property type="match status" value="1"/>
</dbReference>
<keyword evidence="4" id="KW-0378">Hydrolase</keyword>
<evidence type="ECO:0000256" key="3">
    <source>
        <dbReference type="ARBA" id="ARBA00022723"/>
    </source>
</evidence>
<dbReference type="FunFam" id="2.70.70.10:FF:000006">
    <property type="entry name" value="M23 family peptidase"/>
    <property type="match status" value="1"/>
</dbReference>
<evidence type="ECO:0000256" key="5">
    <source>
        <dbReference type="ARBA" id="ARBA00022833"/>
    </source>
</evidence>
<evidence type="ECO:0000256" key="1">
    <source>
        <dbReference type="ARBA" id="ARBA00001947"/>
    </source>
</evidence>
<proteinExistence type="predicted"/>
<evidence type="ECO:0000256" key="4">
    <source>
        <dbReference type="ARBA" id="ARBA00022801"/>
    </source>
</evidence>
<evidence type="ECO:0000256" key="7">
    <source>
        <dbReference type="SAM" id="Phobius"/>
    </source>
</evidence>
<feature type="domain" description="M23ase beta-sheet core" evidence="8">
    <location>
        <begin position="351"/>
        <end position="445"/>
    </location>
</feature>
<keyword evidence="10" id="KW-1185">Reference proteome</keyword>
<dbReference type="PANTHER" id="PTHR21666">
    <property type="entry name" value="PEPTIDASE-RELATED"/>
    <property type="match status" value="1"/>
</dbReference>
<dbReference type="Pfam" id="PF01551">
    <property type="entry name" value="Peptidase_M23"/>
    <property type="match status" value="1"/>
</dbReference>
<keyword evidence="3" id="KW-0479">Metal-binding</keyword>
<keyword evidence="7" id="KW-0472">Membrane</keyword>
<sequence>MASQDAITPPARRGLLARLPLFRLPLLRLGRVDRSLPKVIIAHGDGVRAYTVRPWMMGGAAAIFLLFGTGYIGATVYLISRDGLLGGLLQHQVSMQYSYEDRIAALRADVERVTSQRLVESQNVGDQVALLVQRQEVLDHRQDALDGLVAQARDAGVVLASSRPAPRPRSRPIFASKDVGATAAMPAVAQGDGPAPMLAYAEATQSPDTIITGSLIRPVPSSVPVRKGDMQPLVEGLRASIGTAEDNQSRALTVIDEAASREAAHLGEVAAKLGIKVAPKPADAQGGPFVPATDGALRFVDRIRDVHETLKEITGLRGRFDATPLAYPIANPVISSTFGYRRDPFLGRLALHSGIDFAEPMGTAARVTAPGKVVFAGWSNGYGQMVEVQHAGGLSTRYGHLSEIDVRAGQTLARGDVIGRVGETGRATGPHLHYETRRNGEAVDPAFYLEVGREL</sequence>
<dbReference type="STRING" id="1855383.SAMN05216548_102283"/>
<keyword evidence="2" id="KW-0645">Protease</keyword>
<evidence type="ECO:0000256" key="2">
    <source>
        <dbReference type="ARBA" id="ARBA00022670"/>
    </source>
</evidence>
<dbReference type="SUPFAM" id="SSF51261">
    <property type="entry name" value="Duplicated hybrid motif"/>
    <property type="match status" value="1"/>
</dbReference>
<evidence type="ECO:0000313" key="9">
    <source>
        <dbReference type="EMBL" id="SEQ05951.1"/>
    </source>
</evidence>
<comment type="cofactor">
    <cofactor evidence="1">
        <name>Zn(2+)</name>
        <dbReference type="ChEBI" id="CHEBI:29105"/>
    </cofactor>
</comment>